<comment type="caution">
    <text evidence="3">The sequence shown here is derived from an EMBL/GenBank/DDBJ whole genome shotgun (WGS) entry which is preliminary data.</text>
</comment>
<evidence type="ECO:0000256" key="2">
    <source>
        <dbReference type="SAM" id="Phobius"/>
    </source>
</evidence>
<dbReference type="PANTHER" id="PTHR35043:SF7">
    <property type="entry name" value="TRANSCRIPTION FACTOR DOMAIN-CONTAINING PROTEIN"/>
    <property type="match status" value="1"/>
</dbReference>
<feature type="region of interest" description="Disordered" evidence="1">
    <location>
        <begin position="293"/>
        <end position="330"/>
    </location>
</feature>
<feature type="transmembrane region" description="Helical" evidence="2">
    <location>
        <begin position="385"/>
        <end position="403"/>
    </location>
</feature>
<sequence length="489" mass="54496">MYNAHSNPAAIFVPDNGRSAHFAIHIRRRSALPTRSTSGIVWSCITTIFACTWVAVHPNVPSVYDSDMQLFWRRVKILTVALIAPEFIIIWAANHLRSATKSLNKLSRFEAFLFILSGKHWSVAHGMFLITGGFVLTDASGKYLQVLQEDNLAELLSKDFIVLPHITESEITDRGKRDTFAKILVLIQTSWFIAQVTSRAASHLPITELELTTVAFALLNFLTYAIWWKKPLDARFPLRIALRAGNFDFNSVIGAWGCSERHAITSIASTLRFADTGCDTLILDLDADQTGASATTLGPSEGEESEGCIPTKTQCGSDKENSGQKTTVKGGVRSDTSTSYIKLGRAFLFPVIREKLMYNNNVPIFHAGSQSPFLDQSLLHQMTPMILGMLVGTVFGSIHWAFPFPSKLERDLWRIMSLCISAAPLTMMIVVFIAWKVPHAYVLIKANRLILPVYIIGRLTILVPAFVLLRELPDGTFEEVQWTTFIPHV</sequence>
<evidence type="ECO:0000256" key="1">
    <source>
        <dbReference type="SAM" id="MobiDB-lite"/>
    </source>
</evidence>
<keyword evidence="2" id="KW-0472">Membrane</keyword>
<organism evidence="3 4">
    <name type="scientific">Collybiopsis confluens</name>
    <dbReference type="NCBI Taxonomy" id="2823264"/>
    <lineage>
        <taxon>Eukaryota</taxon>
        <taxon>Fungi</taxon>
        <taxon>Dikarya</taxon>
        <taxon>Basidiomycota</taxon>
        <taxon>Agaricomycotina</taxon>
        <taxon>Agaricomycetes</taxon>
        <taxon>Agaricomycetidae</taxon>
        <taxon>Agaricales</taxon>
        <taxon>Marasmiineae</taxon>
        <taxon>Omphalotaceae</taxon>
        <taxon>Collybiopsis</taxon>
    </lineage>
</organism>
<gene>
    <name evidence="3" type="ORF">D9757_013520</name>
</gene>
<dbReference type="OrthoDB" id="9451547at2759"/>
<feature type="transmembrane region" description="Helical" evidence="2">
    <location>
        <begin position="449"/>
        <end position="469"/>
    </location>
</feature>
<dbReference type="Proteomes" id="UP000518752">
    <property type="component" value="Unassembled WGS sequence"/>
</dbReference>
<accession>A0A8H5G1A4</accession>
<keyword evidence="2" id="KW-1133">Transmembrane helix</keyword>
<dbReference type="EMBL" id="JAACJN010000244">
    <property type="protein sequence ID" value="KAF5356517.1"/>
    <property type="molecule type" value="Genomic_DNA"/>
</dbReference>
<keyword evidence="2" id="KW-0812">Transmembrane</keyword>
<feature type="transmembrane region" description="Helical" evidence="2">
    <location>
        <begin position="37"/>
        <end position="56"/>
    </location>
</feature>
<evidence type="ECO:0000313" key="3">
    <source>
        <dbReference type="EMBL" id="KAF5356517.1"/>
    </source>
</evidence>
<keyword evidence="4" id="KW-1185">Reference proteome</keyword>
<feature type="transmembrane region" description="Helical" evidence="2">
    <location>
        <begin position="209"/>
        <end position="228"/>
    </location>
</feature>
<feature type="transmembrane region" description="Helical" evidence="2">
    <location>
        <begin position="76"/>
        <end position="96"/>
    </location>
</feature>
<protein>
    <submittedName>
        <fullName evidence="3">Uncharacterized protein</fullName>
    </submittedName>
</protein>
<reference evidence="3 4" key="1">
    <citation type="journal article" date="2020" name="ISME J.">
        <title>Uncovering the hidden diversity of litter-decomposition mechanisms in mushroom-forming fungi.</title>
        <authorList>
            <person name="Floudas D."/>
            <person name="Bentzer J."/>
            <person name="Ahren D."/>
            <person name="Johansson T."/>
            <person name="Persson P."/>
            <person name="Tunlid A."/>
        </authorList>
    </citation>
    <scope>NUCLEOTIDE SEQUENCE [LARGE SCALE GENOMIC DNA]</scope>
    <source>
        <strain evidence="3 4">CBS 406.79</strain>
    </source>
</reference>
<evidence type="ECO:0000313" key="4">
    <source>
        <dbReference type="Proteomes" id="UP000518752"/>
    </source>
</evidence>
<name>A0A8H5G1A4_9AGAR</name>
<feature type="transmembrane region" description="Helical" evidence="2">
    <location>
        <begin position="415"/>
        <end position="437"/>
    </location>
</feature>
<dbReference type="PANTHER" id="PTHR35043">
    <property type="entry name" value="TRANSCRIPTION FACTOR DOMAIN-CONTAINING PROTEIN"/>
    <property type="match status" value="1"/>
</dbReference>
<dbReference type="AlphaFoldDB" id="A0A8H5G1A4"/>
<proteinExistence type="predicted"/>